<dbReference type="PROSITE" id="PS51379">
    <property type="entry name" value="4FE4S_FER_2"/>
    <property type="match status" value="1"/>
</dbReference>
<keyword evidence="4" id="KW-0408">Iron</keyword>
<dbReference type="OrthoDB" id="5241828at2"/>
<dbReference type="Proteomes" id="UP000238916">
    <property type="component" value="Unassembled WGS sequence"/>
</dbReference>
<keyword evidence="3" id="KW-0560">Oxidoreductase</keyword>
<evidence type="ECO:0000256" key="3">
    <source>
        <dbReference type="ARBA" id="ARBA00023002"/>
    </source>
</evidence>
<evidence type="ECO:0000256" key="1">
    <source>
        <dbReference type="ARBA" id="ARBA00022485"/>
    </source>
</evidence>
<dbReference type="InterPro" id="IPR051460">
    <property type="entry name" value="HdrC_iron-sulfur_subunit"/>
</dbReference>
<dbReference type="PANTHER" id="PTHR43255">
    <property type="entry name" value="IRON-SULFUR-BINDING OXIDOREDUCTASE FADF-RELATED-RELATED"/>
    <property type="match status" value="1"/>
</dbReference>
<evidence type="ECO:0000256" key="4">
    <source>
        <dbReference type="ARBA" id="ARBA00023004"/>
    </source>
</evidence>
<proteinExistence type="predicted"/>
<dbReference type="InterPro" id="IPR004017">
    <property type="entry name" value="Cys_rich_dom"/>
</dbReference>
<dbReference type="GO" id="GO:0051539">
    <property type="term" value="F:4 iron, 4 sulfur cluster binding"/>
    <property type="evidence" value="ECO:0007669"/>
    <property type="project" value="UniProtKB-KW"/>
</dbReference>
<accession>A0A2U3LS69</accession>
<dbReference type="Gene3D" id="1.10.1060.10">
    <property type="entry name" value="Alpha-helical ferredoxin"/>
    <property type="match status" value="1"/>
</dbReference>
<dbReference type="PROSITE" id="PS00198">
    <property type="entry name" value="4FE4S_FER_1"/>
    <property type="match status" value="1"/>
</dbReference>
<sequence length="422" mass="48415">MPNLLTQYFEKERNRVIEECSLCGQCIRECPIIEHTDLKDHSPMEVQRKVIDFLTNSVKNDEVYIKAFACMECYKCVKKHCPKGLNPLLINEIIKWQYNLKGLAPIPYTDPKDQYAKQRVLASIQVSAEDYKRIFIPTYKKSARYVFFPGCNVYLQPEKVLEALDIMDIIGEDYAFVPGLDFCCGNVYLEAGVVEKGYNASQELIGKLSSYNPETVIFWCPTCQCRFDMTFSKVSEMPFNIISYPQFLTLNVDKLPFNKNVDKTVTLHEACKIAYMGLDITSVREVLHKIPGVDLIEMARHGENTACCGSSAMDFFSESMEFVRDIRLLEAEETGAEILIDICQTCHNIFAKEELKHNFEIVNYISLVAEALGIVREDKYKKYKQWGNLNRIMKDSEEFISQSSYSLEKIIETLKGSIASND</sequence>
<reference evidence="8" key="1">
    <citation type="submission" date="2018-02" db="EMBL/GenBank/DDBJ databases">
        <authorList>
            <person name="Hausmann B."/>
        </authorList>
    </citation>
    <scope>NUCLEOTIDE SEQUENCE [LARGE SCALE GENOMIC DNA]</scope>
    <source>
        <strain evidence="8">Peat soil MAG SbF1</strain>
    </source>
</reference>
<dbReference type="GO" id="GO:0005886">
    <property type="term" value="C:plasma membrane"/>
    <property type="evidence" value="ECO:0007669"/>
    <property type="project" value="TreeGrafter"/>
</dbReference>
<evidence type="ECO:0000256" key="2">
    <source>
        <dbReference type="ARBA" id="ARBA00022723"/>
    </source>
</evidence>
<keyword evidence="2" id="KW-0479">Metal-binding</keyword>
<evidence type="ECO:0000259" key="6">
    <source>
        <dbReference type="PROSITE" id="PS51379"/>
    </source>
</evidence>
<dbReference type="SUPFAM" id="SSF46548">
    <property type="entry name" value="alpha-helical ferredoxin"/>
    <property type="match status" value="1"/>
</dbReference>
<keyword evidence="1" id="KW-0004">4Fe-4S</keyword>
<name>A0A2U3LS69_9FIRM</name>
<organism evidence="7 8">
    <name type="scientific">Candidatus Desulfosporosinus infrequens</name>
    <dbReference type="NCBI Taxonomy" id="2043169"/>
    <lineage>
        <taxon>Bacteria</taxon>
        <taxon>Bacillati</taxon>
        <taxon>Bacillota</taxon>
        <taxon>Clostridia</taxon>
        <taxon>Eubacteriales</taxon>
        <taxon>Desulfitobacteriaceae</taxon>
        <taxon>Desulfosporosinus</taxon>
    </lineage>
</organism>
<dbReference type="Pfam" id="PF13534">
    <property type="entry name" value="Fer4_17"/>
    <property type="match status" value="1"/>
</dbReference>
<dbReference type="GO" id="GO:0046872">
    <property type="term" value="F:metal ion binding"/>
    <property type="evidence" value="ECO:0007669"/>
    <property type="project" value="UniProtKB-KW"/>
</dbReference>
<dbReference type="InterPro" id="IPR017896">
    <property type="entry name" value="4Fe4S_Fe-S-bd"/>
</dbReference>
<gene>
    <name evidence="7" type="ORF">SBF1_7970001</name>
</gene>
<dbReference type="InterPro" id="IPR017900">
    <property type="entry name" value="4Fe4S_Fe_S_CS"/>
</dbReference>
<evidence type="ECO:0000313" key="8">
    <source>
        <dbReference type="Proteomes" id="UP000238916"/>
    </source>
</evidence>
<dbReference type="Pfam" id="PF02754">
    <property type="entry name" value="CCG"/>
    <property type="match status" value="2"/>
</dbReference>
<dbReference type="InterPro" id="IPR009051">
    <property type="entry name" value="Helical_ferredxn"/>
</dbReference>
<keyword evidence="5" id="KW-0411">Iron-sulfur</keyword>
<feature type="domain" description="4Fe-4S ferredoxin-type" evidence="6">
    <location>
        <begin position="9"/>
        <end position="41"/>
    </location>
</feature>
<dbReference type="EMBL" id="OMOF01000775">
    <property type="protein sequence ID" value="SPF54753.1"/>
    <property type="molecule type" value="Genomic_DNA"/>
</dbReference>
<evidence type="ECO:0000256" key="5">
    <source>
        <dbReference type="ARBA" id="ARBA00023014"/>
    </source>
</evidence>
<dbReference type="AlphaFoldDB" id="A0A2U3LS69"/>
<dbReference type="PANTHER" id="PTHR43255:SF1">
    <property type="entry name" value="IRON-SULFUR-BINDING OXIDOREDUCTASE FADF-RELATED"/>
    <property type="match status" value="1"/>
</dbReference>
<evidence type="ECO:0000313" key="7">
    <source>
        <dbReference type="EMBL" id="SPF54753.1"/>
    </source>
</evidence>
<dbReference type="GO" id="GO:0016491">
    <property type="term" value="F:oxidoreductase activity"/>
    <property type="evidence" value="ECO:0007669"/>
    <property type="project" value="UniProtKB-KW"/>
</dbReference>
<protein>
    <recommendedName>
        <fullName evidence="6">4Fe-4S ferredoxin-type domain-containing protein</fullName>
    </recommendedName>
</protein>